<organism evidence="1 2">
    <name type="scientific">Holdemanella biformis</name>
    <dbReference type="NCBI Taxonomy" id="1735"/>
    <lineage>
        <taxon>Bacteria</taxon>
        <taxon>Bacillati</taxon>
        <taxon>Bacillota</taxon>
        <taxon>Erysipelotrichia</taxon>
        <taxon>Erysipelotrichales</taxon>
        <taxon>Erysipelotrichaceae</taxon>
        <taxon>Holdemanella</taxon>
    </lineage>
</organism>
<name>A0A395W687_9FIRM</name>
<dbReference type="EMBL" id="QRYQ01000013">
    <property type="protein sequence ID" value="RGU91037.1"/>
    <property type="molecule type" value="Genomic_DNA"/>
</dbReference>
<dbReference type="Proteomes" id="UP000265489">
    <property type="component" value="Unassembled WGS sequence"/>
</dbReference>
<accession>A0A395W687</accession>
<dbReference type="AlphaFoldDB" id="A0A395W687"/>
<protein>
    <submittedName>
        <fullName evidence="1">Uncharacterized protein</fullName>
    </submittedName>
</protein>
<dbReference type="RefSeq" id="WP_003866064.1">
    <property type="nucleotide sequence ID" value="NZ_CABLCL010000118.1"/>
</dbReference>
<comment type="caution">
    <text evidence="1">The sequence shown here is derived from an EMBL/GenBank/DDBJ whole genome shotgun (WGS) entry which is preliminary data.</text>
</comment>
<reference evidence="1 2" key="1">
    <citation type="submission" date="2018-08" db="EMBL/GenBank/DDBJ databases">
        <title>A genome reference for cultivated species of the human gut microbiota.</title>
        <authorList>
            <person name="Zou Y."/>
            <person name="Xue W."/>
            <person name="Luo G."/>
        </authorList>
    </citation>
    <scope>NUCLEOTIDE SEQUENCE [LARGE SCALE GENOMIC DNA]</scope>
    <source>
        <strain evidence="1 2">AF15-20</strain>
    </source>
</reference>
<dbReference type="GeneID" id="66579737"/>
<evidence type="ECO:0000313" key="2">
    <source>
        <dbReference type="Proteomes" id="UP000265489"/>
    </source>
</evidence>
<sequence length="107" mass="12644">MIIKVNDSSLCLHYLDGFRFQVGGNEYCVLLDTTDIDLYQYEIWKKDGNNLTFVNNVHVSLDKFRKYYFADERSTNYKIIEELIIPTIIKENSEKKYTITQVDKSTD</sequence>
<proteinExistence type="predicted"/>
<evidence type="ECO:0000313" key="1">
    <source>
        <dbReference type="EMBL" id="RGU91037.1"/>
    </source>
</evidence>
<gene>
    <name evidence="1" type="ORF">DWW32_07580</name>
</gene>